<protein>
    <submittedName>
        <fullName evidence="1">Uncharacterized protein</fullName>
    </submittedName>
</protein>
<gene>
    <name evidence="1" type="ORF">HMPREF0591_3863</name>
</gene>
<reference evidence="1 2" key="1">
    <citation type="submission" date="2010-04" db="EMBL/GenBank/DDBJ databases">
        <authorList>
            <person name="Muzny D."/>
            <person name="Qin X."/>
            <person name="Deng J."/>
            <person name="Jiang H."/>
            <person name="Liu Y."/>
            <person name="Qu J."/>
            <person name="Song X.-Z."/>
            <person name="Zhang L."/>
            <person name="Thornton R."/>
            <person name="Coyle M."/>
            <person name="Francisco L."/>
            <person name="Jackson L."/>
            <person name="Javaid M."/>
            <person name="Korchina V."/>
            <person name="Kovar C."/>
            <person name="Mata R."/>
            <person name="Mathew T."/>
            <person name="Ngo R."/>
            <person name="Nguyen L."/>
            <person name="Nguyen N."/>
            <person name="Okwuonu G."/>
            <person name="Ongeri F."/>
            <person name="Pham C."/>
            <person name="Simmons D."/>
            <person name="Wilczek-Boney K."/>
            <person name="Hale W."/>
            <person name="Jakkamsetti A."/>
            <person name="Pham P."/>
            <person name="Ruth R."/>
            <person name="San Lucas F."/>
            <person name="Warren J."/>
            <person name="Zhang J."/>
            <person name="Zhao Z."/>
            <person name="Zhou C."/>
            <person name="Zhu D."/>
            <person name="Lee S."/>
            <person name="Bess C."/>
            <person name="Blankenburg K."/>
            <person name="Forbes L."/>
            <person name="Fu Q."/>
            <person name="Gubbala S."/>
            <person name="Hirani K."/>
            <person name="Jayaseelan J.C."/>
            <person name="Lara F."/>
            <person name="Munidasa M."/>
            <person name="Palculict T."/>
            <person name="Patil S."/>
            <person name="Pu L.-L."/>
            <person name="Saada N."/>
            <person name="Tang L."/>
            <person name="Weissenberger G."/>
            <person name="Zhu Y."/>
            <person name="Hemphill L."/>
            <person name="Shang Y."/>
            <person name="Youmans B."/>
            <person name="Ayvaz T."/>
            <person name="Ross M."/>
            <person name="Santibanez J."/>
            <person name="Aqrawi P."/>
            <person name="Gross S."/>
            <person name="Joshi V."/>
            <person name="Fowler G."/>
            <person name="Nazareth L."/>
            <person name="Reid J."/>
            <person name="Worley K."/>
            <person name="Petrosino J."/>
            <person name="Highlander S."/>
            <person name="Gibbs R."/>
        </authorList>
    </citation>
    <scope>NUCLEOTIDE SEQUENCE [LARGE SCALE GENOMIC DNA]</scope>
    <source>
        <strain evidence="1 2">ATCC BAA-614</strain>
    </source>
</reference>
<dbReference type="HOGENOM" id="CLU_2974580_0_0_11"/>
<evidence type="ECO:0000313" key="2">
    <source>
        <dbReference type="Proteomes" id="UP000003653"/>
    </source>
</evidence>
<keyword evidence="2" id="KW-1185">Reference proteome</keyword>
<organism evidence="1 2">
    <name type="scientific">Mycobacterium parascrofulaceum ATCC BAA-614</name>
    <dbReference type="NCBI Taxonomy" id="525368"/>
    <lineage>
        <taxon>Bacteria</taxon>
        <taxon>Bacillati</taxon>
        <taxon>Actinomycetota</taxon>
        <taxon>Actinomycetes</taxon>
        <taxon>Mycobacteriales</taxon>
        <taxon>Mycobacteriaceae</taxon>
        <taxon>Mycobacterium</taxon>
        <taxon>Mycobacterium simiae complex</taxon>
    </lineage>
</organism>
<dbReference type="AlphaFoldDB" id="D5PCG9"/>
<name>D5PCG9_9MYCO</name>
<proteinExistence type="predicted"/>
<dbReference type="Proteomes" id="UP000003653">
    <property type="component" value="Unassembled WGS sequence"/>
</dbReference>
<evidence type="ECO:0000313" key="1">
    <source>
        <dbReference type="EMBL" id="EFG76223.1"/>
    </source>
</evidence>
<comment type="caution">
    <text evidence="1">The sequence shown here is derived from an EMBL/GenBank/DDBJ whole genome shotgun (WGS) entry which is preliminary data.</text>
</comment>
<dbReference type="EMBL" id="ADNV01000273">
    <property type="protein sequence ID" value="EFG76223.1"/>
    <property type="molecule type" value="Genomic_DNA"/>
</dbReference>
<sequence>MATQLNGTRGTLSRNALDDSKRAQLYSSGHRLPGRVSADRLFAIAHYLRYREPALFGS</sequence>
<accession>D5PCG9</accession>